<feature type="domain" description="EGF-like" evidence="3">
    <location>
        <begin position="61"/>
        <end position="102"/>
    </location>
</feature>
<dbReference type="Pfam" id="PF00008">
    <property type="entry name" value="EGF"/>
    <property type="match status" value="1"/>
</dbReference>
<feature type="disulfide bond" evidence="1">
    <location>
        <begin position="72"/>
        <end position="89"/>
    </location>
</feature>
<keyword evidence="2" id="KW-0732">Signal</keyword>
<organism evidence="4 5">
    <name type="scientific">Psylliodes chrysocephalus</name>
    <dbReference type="NCBI Taxonomy" id="3402493"/>
    <lineage>
        <taxon>Eukaryota</taxon>
        <taxon>Metazoa</taxon>
        <taxon>Ecdysozoa</taxon>
        <taxon>Arthropoda</taxon>
        <taxon>Hexapoda</taxon>
        <taxon>Insecta</taxon>
        <taxon>Pterygota</taxon>
        <taxon>Neoptera</taxon>
        <taxon>Endopterygota</taxon>
        <taxon>Coleoptera</taxon>
        <taxon>Polyphaga</taxon>
        <taxon>Cucujiformia</taxon>
        <taxon>Chrysomeloidea</taxon>
        <taxon>Chrysomelidae</taxon>
        <taxon>Galerucinae</taxon>
        <taxon>Alticini</taxon>
        <taxon>Psylliodes</taxon>
    </lineage>
</organism>
<dbReference type="SMART" id="SM00181">
    <property type="entry name" value="EGF"/>
    <property type="match status" value="1"/>
</dbReference>
<sequence length="124" mass="13863">MLVKVFVVLFICIVISRSCEIGQTKQGCLIRNLMCSCGIGCISDYRYDTIQECQNALKGKKRDICKNPHNPCMHNGTCIQISQQPGYKCRCEGTGFFGNRCSRVCPIPGQGRIGTIYPYECIII</sequence>
<evidence type="ECO:0000256" key="2">
    <source>
        <dbReference type="SAM" id="SignalP"/>
    </source>
</evidence>
<dbReference type="AlphaFoldDB" id="A0A9P0CE43"/>
<dbReference type="OrthoDB" id="10046852at2759"/>
<evidence type="ECO:0000259" key="3">
    <source>
        <dbReference type="PROSITE" id="PS50026"/>
    </source>
</evidence>
<protein>
    <recommendedName>
        <fullName evidence="3">EGF-like domain-containing protein</fullName>
    </recommendedName>
</protein>
<dbReference type="InterPro" id="IPR000742">
    <property type="entry name" value="EGF"/>
</dbReference>
<keyword evidence="1" id="KW-0245">EGF-like domain</keyword>
<feature type="signal peptide" evidence="2">
    <location>
        <begin position="1"/>
        <end position="18"/>
    </location>
</feature>
<keyword evidence="5" id="KW-1185">Reference proteome</keyword>
<keyword evidence="1" id="KW-1015">Disulfide bond</keyword>
<dbReference type="PROSITE" id="PS50026">
    <property type="entry name" value="EGF_3"/>
    <property type="match status" value="1"/>
</dbReference>
<dbReference type="SUPFAM" id="SSF57196">
    <property type="entry name" value="EGF/Laminin"/>
    <property type="match status" value="1"/>
</dbReference>
<comment type="caution">
    <text evidence="1">Lacks conserved residue(s) required for the propagation of feature annotation.</text>
</comment>
<dbReference type="Proteomes" id="UP001153636">
    <property type="component" value="Chromosome 1"/>
</dbReference>
<evidence type="ECO:0000313" key="5">
    <source>
        <dbReference type="Proteomes" id="UP001153636"/>
    </source>
</evidence>
<gene>
    <name evidence="4" type="ORF">PSYICH_LOCUS1219</name>
</gene>
<dbReference type="Gene3D" id="2.10.25.10">
    <property type="entry name" value="Laminin"/>
    <property type="match status" value="1"/>
</dbReference>
<accession>A0A9P0CE43</accession>
<evidence type="ECO:0000313" key="4">
    <source>
        <dbReference type="EMBL" id="CAH1099068.1"/>
    </source>
</evidence>
<proteinExistence type="predicted"/>
<feature type="chain" id="PRO_5040423332" description="EGF-like domain-containing protein" evidence="2">
    <location>
        <begin position="19"/>
        <end position="124"/>
    </location>
</feature>
<reference evidence="4" key="1">
    <citation type="submission" date="2022-01" db="EMBL/GenBank/DDBJ databases">
        <authorList>
            <person name="King R."/>
        </authorList>
    </citation>
    <scope>NUCLEOTIDE SEQUENCE</scope>
</reference>
<name>A0A9P0CE43_9CUCU</name>
<evidence type="ECO:0000256" key="1">
    <source>
        <dbReference type="PROSITE-ProRule" id="PRU00076"/>
    </source>
</evidence>
<dbReference type="EMBL" id="OV651813">
    <property type="protein sequence ID" value="CAH1099068.1"/>
    <property type="molecule type" value="Genomic_DNA"/>
</dbReference>